<dbReference type="RefSeq" id="WP_344650103.1">
    <property type="nucleotide sequence ID" value="NZ_BAAAGX010000014.1"/>
</dbReference>
<keyword evidence="6 7" id="KW-0472">Membrane</keyword>
<dbReference type="Gene3D" id="1.20.1250.20">
    <property type="entry name" value="MFS general substrate transporter like domains"/>
    <property type="match status" value="1"/>
</dbReference>
<evidence type="ECO:0000313" key="9">
    <source>
        <dbReference type="Proteomes" id="UP001500967"/>
    </source>
</evidence>
<sequence>MTIKTAAGDTDRLVRREHIRWAERIGFGAGDFATSLPWNLAGSFLLYYYTDVVKAPVAALGTLFLVARLLDAVFDPFVGLLVDRTRSRWGKARPYLLFGAIPLAVTGVLMFSAPPGLGDTGKLAFAFATYLLAGLVFSMVSVPYSAMLPMITRDPAERLRLGGIRAVGSALGIIVATGTATGLVAALGGDDERRGWTLAGIVYGVLSVALLALTYRYCRERYTVPTLGGRAEVRRAVRNMLRNRHWVVMFTYLVLNFTRLGLTLTVTVFFALHVLHAPWAIAVLLPLVSGALLVGGIASPAYYRRFGKRRGNLLALGVGGALWLVLPLLTGVIPAFIVVYLLASVAIALSMASSFTLVADTVDYQEWRFGQRDEGLLSAGISLATKVGSAVGAALVAYGLYLAGYDADDVSGSAVTAIEILYFAVPVVLIALQALTIAFYRLEDQHAAILTDLAARES</sequence>
<accession>A0ABN0UF62</accession>
<keyword evidence="4 7" id="KW-0812">Transmembrane</keyword>
<feature type="transmembrane region" description="Helical" evidence="7">
    <location>
        <begin position="167"/>
        <end position="189"/>
    </location>
</feature>
<dbReference type="CDD" id="cd17332">
    <property type="entry name" value="MFS_MelB_like"/>
    <property type="match status" value="1"/>
</dbReference>
<evidence type="ECO:0000256" key="6">
    <source>
        <dbReference type="ARBA" id="ARBA00023136"/>
    </source>
</evidence>
<comment type="subcellular location">
    <subcellularLocation>
        <location evidence="1">Cell membrane</location>
        <topology evidence="1">Multi-pass membrane protein</topology>
    </subcellularLocation>
</comment>
<keyword evidence="9" id="KW-1185">Reference proteome</keyword>
<dbReference type="InterPro" id="IPR018043">
    <property type="entry name" value="Na/Gal_symport_CS"/>
</dbReference>
<feature type="transmembrane region" description="Helical" evidence="7">
    <location>
        <begin position="311"/>
        <end position="329"/>
    </location>
</feature>
<dbReference type="EMBL" id="BAAAGX010000014">
    <property type="protein sequence ID" value="GAA0248578.1"/>
    <property type="molecule type" value="Genomic_DNA"/>
</dbReference>
<evidence type="ECO:0000256" key="1">
    <source>
        <dbReference type="ARBA" id="ARBA00004651"/>
    </source>
</evidence>
<dbReference type="Pfam" id="PF13347">
    <property type="entry name" value="MFS_2"/>
    <property type="match status" value="1"/>
</dbReference>
<evidence type="ECO:0000313" key="8">
    <source>
        <dbReference type="EMBL" id="GAA0248578.1"/>
    </source>
</evidence>
<dbReference type="PROSITE" id="PS00872">
    <property type="entry name" value="NA_GALACTOSIDE_SYMP"/>
    <property type="match status" value="1"/>
</dbReference>
<reference evidence="8 9" key="1">
    <citation type="journal article" date="2019" name="Int. J. Syst. Evol. Microbiol.">
        <title>The Global Catalogue of Microorganisms (GCM) 10K type strain sequencing project: providing services to taxonomists for standard genome sequencing and annotation.</title>
        <authorList>
            <consortium name="The Broad Institute Genomics Platform"/>
            <consortium name="The Broad Institute Genome Sequencing Center for Infectious Disease"/>
            <person name="Wu L."/>
            <person name="Ma J."/>
        </authorList>
    </citation>
    <scope>NUCLEOTIDE SEQUENCE [LARGE SCALE GENOMIC DNA]</scope>
    <source>
        <strain evidence="8 9">JCM 10425</strain>
    </source>
</reference>
<evidence type="ECO:0000256" key="5">
    <source>
        <dbReference type="ARBA" id="ARBA00022989"/>
    </source>
</evidence>
<evidence type="ECO:0000256" key="3">
    <source>
        <dbReference type="ARBA" id="ARBA00022475"/>
    </source>
</evidence>
<dbReference type="PANTHER" id="PTHR11328:SF24">
    <property type="entry name" value="MAJOR FACILITATOR SUPERFAMILY (MFS) PROFILE DOMAIN-CONTAINING PROTEIN"/>
    <property type="match status" value="1"/>
</dbReference>
<dbReference type="SUPFAM" id="SSF103473">
    <property type="entry name" value="MFS general substrate transporter"/>
    <property type="match status" value="1"/>
</dbReference>
<feature type="transmembrane region" description="Helical" evidence="7">
    <location>
        <begin position="25"/>
        <end position="49"/>
    </location>
</feature>
<name>A0ABN0UF62_9ACTN</name>
<feature type="transmembrane region" description="Helical" evidence="7">
    <location>
        <begin position="246"/>
        <end position="272"/>
    </location>
</feature>
<dbReference type="InterPro" id="IPR039672">
    <property type="entry name" value="MFS_2"/>
</dbReference>
<dbReference type="NCBIfam" id="TIGR00792">
    <property type="entry name" value="gph"/>
    <property type="match status" value="1"/>
</dbReference>
<protein>
    <submittedName>
        <fullName evidence="8">MFS transporter</fullName>
    </submittedName>
</protein>
<feature type="transmembrane region" description="Helical" evidence="7">
    <location>
        <begin position="335"/>
        <end position="358"/>
    </location>
</feature>
<feature type="transmembrane region" description="Helical" evidence="7">
    <location>
        <begin position="420"/>
        <end position="440"/>
    </location>
</feature>
<evidence type="ECO:0000256" key="7">
    <source>
        <dbReference type="SAM" id="Phobius"/>
    </source>
</evidence>
<evidence type="ECO:0000256" key="4">
    <source>
        <dbReference type="ARBA" id="ARBA00022692"/>
    </source>
</evidence>
<keyword evidence="5 7" id="KW-1133">Transmembrane helix</keyword>
<organism evidence="8 9">
    <name type="scientific">Cryptosporangium japonicum</name>
    <dbReference type="NCBI Taxonomy" id="80872"/>
    <lineage>
        <taxon>Bacteria</taxon>
        <taxon>Bacillati</taxon>
        <taxon>Actinomycetota</taxon>
        <taxon>Actinomycetes</taxon>
        <taxon>Cryptosporangiales</taxon>
        <taxon>Cryptosporangiaceae</taxon>
        <taxon>Cryptosporangium</taxon>
    </lineage>
</organism>
<proteinExistence type="predicted"/>
<feature type="transmembrane region" description="Helical" evidence="7">
    <location>
        <begin position="379"/>
        <end position="400"/>
    </location>
</feature>
<feature type="transmembrane region" description="Helical" evidence="7">
    <location>
        <begin position="95"/>
        <end position="113"/>
    </location>
</feature>
<evidence type="ECO:0000256" key="2">
    <source>
        <dbReference type="ARBA" id="ARBA00022448"/>
    </source>
</evidence>
<feature type="transmembrane region" description="Helical" evidence="7">
    <location>
        <begin position="278"/>
        <end position="299"/>
    </location>
</feature>
<feature type="transmembrane region" description="Helical" evidence="7">
    <location>
        <begin position="195"/>
        <end position="215"/>
    </location>
</feature>
<comment type="caution">
    <text evidence="8">The sequence shown here is derived from an EMBL/GenBank/DDBJ whole genome shotgun (WGS) entry which is preliminary data.</text>
</comment>
<dbReference type="InterPro" id="IPR036259">
    <property type="entry name" value="MFS_trans_sf"/>
</dbReference>
<feature type="transmembrane region" description="Helical" evidence="7">
    <location>
        <begin position="125"/>
        <end position="146"/>
    </location>
</feature>
<feature type="transmembrane region" description="Helical" evidence="7">
    <location>
        <begin position="55"/>
        <end position="74"/>
    </location>
</feature>
<keyword evidence="2" id="KW-0813">Transport</keyword>
<keyword evidence="3" id="KW-1003">Cell membrane</keyword>
<dbReference type="InterPro" id="IPR001927">
    <property type="entry name" value="Na/Gal_symport"/>
</dbReference>
<dbReference type="PANTHER" id="PTHR11328">
    <property type="entry name" value="MAJOR FACILITATOR SUPERFAMILY DOMAIN-CONTAINING PROTEIN"/>
    <property type="match status" value="1"/>
</dbReference>
<dbReference type="Proteomes" id="UP001500967">
    <property type="component" value="Unassembled WGS sequence"/>
</dbReference>
<gene>
    <name evidence="8" type="ORF">GCM10009539_37340</name>
</gene>